<reference evidence="1 2" key="1">
    <citation type="submission" date="2021-02" db="EMBL/GenBank/DDBJ databases">
        <authorList>
            <person name="Han P."/>
        </authorList>
    </citation>
    <scope>NUCLEOTIDE SEQUENCE [LARGE SCALE GENOMIC DNA]</scope>
    <source>
        <strain evidence="1">Candidatus Nitrospira sp. ZN2</strain>
    </source>
</reference>
<protein>
    <recommendedName>
        <fullName evidence="3">Pyridoxamine 5'-phosphate oxidase putative domain-containing protein</fullName>
    </recommendedName>
</protein>
<dbReference type="Proteomes" id="UP000675880">
    <property type="component" value="Unassembled WGS sequence"/>
</dbReference>
<sequence length="151" mass="16188">MIPPAIVELLRTGVSVNVGTRDADLLPECTRGWGIWVDDERQAVTLLLTESASAQTLANLRENGLIAITCSRPTDHVTCQLKGNVTHIRPATPEDYARQRQWRRAFLGELIAVGVPAEQADAIIMEPAVSVGVHVTGVFAQTPGPGAGEKV</sequence>
<dbReference type="RefSeq" id="WP_213042408.1">
    <property type="nucleotide sequence ID" value="NZ_CAJNBJ010000016.1"/>
</dbReference>
<name>A0ABM8RGU9_9BACT</name>
<evidence type="ECO:0008006" key="3">
    <source>
        <dbReference type="Google" id="ProtNLM"/>
    </source>
</evidence>
<dbReference type="InterPro" id="IPR012349">
    <property type="entry name" value="Split_barrel_FMN-bd"/>
</dbReference>
<proteinExistence type="predicted"/>
<dbReference type="Gene3D" id="2.30.110.10">
    <property type="entry name" value="Electron Transport, Fmn-binding Protein, Chain A"/>
    <property type="match status" value="1"/>
</dbReference>
<dbReference type="SUPFAM" id="SSF50475">
    <property type="entry name" value="FMN-binding split barrel"/>
    <property type="match status" value="1"/>
</dbReference>
<comment type="caution">
    <text evidence="1">The sequence shown here is derived from an EMBL/GenBank/DDBJ whole genome shotgun (WGS) entry which is preliminary data.</text>
</comment>
<keyword evidence="2" id="KW-1185">Reference proteome</keyword>
<evidence type="ECO:0000313" key="1">
    <source>
        <dbReference type="EMBL" id="CAE6751925.1"/>
    </source>
</evidence>
<evidence type="ECO:0000313" key="2">
    <source>
        <dbReference type="Proteomes" id="UP000675880"/>
    </source>
</evidence>
<dbReference type="EMBL" id="CAJNBJ010000016">
    <property type="protein sequence ID" value="CAE6751925.1"/>
    <property type="molecule type" value="Genomic_DNA"/>
</dbReference>
<accession>A0ABM8RGU9</accession>
<organism evidence="1 2">
    <name type="scientific">Nitrospira defluvii</name>
    <dbReference type="NCBI Taxonomy" id="330214"/>
    <lineage>
        <taxon>Bacteria</taxon>
        <taxon>Pseudomonadati</taxon>
        <taxon>Nitrospirota</taxon>
        <taxon>Nitrospiria</taxon>
        <taxon>Nitrospirales</taxon>
        <taxon>Nitrospiraceae</taxon>
        <taxon>Nitrospira</taxon>
    </lineage>
</organism>
<gene>
    <name evidence="1" type="ORF">NSPZN2_30215</name>
</gene>